<reference evidence="10" key="1">
    <citation type="thesis" date="2020" institute="ProQuest LLC" country="789 East Eisenhower Parkway, Ann Arbor, MI, USA">
        <title>Comparative Genomics and Chromosome Evolution.</title>
        <authorList>
            <person name="Mudd A.B."/>
        </authorList>
    </citation>
    <scope>NUCLEOTIDE SEQUENCE</scope>
    <source>
        <strain evidence="10">HN-11 Male</strain>
        <tissue evidence="10">Kidney and liver</tissue>
    </source>
</reference>
<organism evidence="10 11">
    <name type="scientific">Eleutherodactylus coqui</name>
    <name type="common">Puerto Rican coqui</name>
    <dbReference type="NCBI Taxonomy" id="57060"/>
    <lineage>
        <taxon>Eukaryota</taxon>
        <taxon>Metazoa</taxon>
        <taxon>Chordata</taxon>
        <taxon>Craniata</taxon>
        <taxon>Vertebrata</taxon>
        <taxon>Euteleostomi</taxon>
        <taxon>Amphibia</taxon>
        <taxon>Batrachia</taxon>
        <taxon>Anura</taxon>
        <taxon>Neobatrachia</taxon>
        <taxon>Hyloidea</taxon>
        <taxon>Eleutherodactylidae</taxon>
        <taxon>Eleutherodactylinae</taxon>
        <taxon>Eleutherodactylus</taxon>
        <taxon>Eleutherodactylus</taxon>
    </lineage>
</organism>
<dbReference type="GO" id="GO:0016020">
    <property type="term" value="C:membrane"/>
    <property type="evidence" value="ECO:0007669"/>
    <property type="project" value="UniProtKB-SubCell"/>
</dbReference>
<protein>
    <recommendedName>
        <fullName evidence="4">rhomboid protease</fullName>
        <ecNumber evidence="4">3.4.21.105</ecNumber>
    </recommendedName>
</protein>
<comment type="catalytic activity">
    <reaction evidence="1">
        <text>Cleaves type-1 transmembrane domains using a catalytic dyad composed of serine and histidine that are contributed by different transmembrane domains.</text>
        <dbReference type="EC" id="3.4.21.105"/>
    </reaction>
</comment>
<feature type="non-terminal residue" evidence="10">
    <location>
        <position position="140"/>
    </location>
</feature>
<keyword evidence="5" id="KW-0812">Transmembrane</keyword>
<keyword evidence="8" id="KW-0472">Membrane</keyword>
<dbReference type="GO" id="GO:0006465">
    <property type="term" value="P:signal peptide processing"/>
    <property type="evidence" value="ECO:0007669"/>
    <property type="project" value="TreeGrafter"/>
</dbReference>
<evidence type="ECO:0000256" key="4">
    <source>
        <dbReference type="ARBA" id="ARBA00013039"/>
    </source>
</evidence>
<dbReference type="InterPro" id="IPR035952">
    <property type="entry name" value="Rhomboid-like_sf"/>
</dbReference>
<keyword evidence="7" id="KW-1133">Transmembrane helix</keyword>
<comment type="caution">
    <text evidence="10">The sequence shown here is derived from an EMBL/GenBank/DDBJ whole genome shotgun (WGS) entry which is preliminary data.</text>
</comment>
<evidence type="ECO:0000259" key="9">
    <source>
        <dbReference type="Pfam" id="PF01694"/>
    </source>
</evidence>
<evidence type="ECO:0000256" key="8">
    <source>
        <dbReference type="ARBA" id="ARBA00023136"/>
    </source>
</evidence>
<dbReference type="SUPFAM" id="SSF144091">
    <property type="entry name" value="Rhomboid-like"/>
    <property type="match status" value="1"/>
</dbReference>
<dbReference type="EMBL" id="WNTK01003406">
    <property type="protein sequence ID" value="KAG9465142.1"/>
    <property type="molecule type" value="Genomic_DNA"/>
</dbReference>
<feature type="non-terminal residue" evidence="10">
    <location>
        <position position="1"/>
    </location>
</feature>
<dbReference type="InterPro" id="IPR050925">
    <property type="entry name" value="Rhomboid_protease_S54"/>
</dbReference>
<gene>
    <name evidence="10" type="ORF">GDO78_018823</name>
</gene>
<keyword evidence="11" id="KW-1185">Reference proteome</keyword>
<dbReference type="PANTHER" id="PTHR43731">
    <property type="entry name" value="RHOMBOID PROTEASE"/>
    <property type="match status" value="1"/>
</dbReference>
<dbReference type="OrthoDB" id="10260614at2759"/>
<name>A0A8J6C6Y0_ELECQ</name>
<comment type="subcellular location">
    <subcellularLocation>
        <location evidence="2">Membrane</location>
        <topology evidence="2">Multi-pass membrane protein</topology>
    </subcellularLocation>
</comment>
<evidence type="ECO:0000256" key="7">
    <source>
        <dbReference type="ARBA" id="ARBA00022989"/>
    </source>
</evidence>
<evidence type="ECO:0000256" key="6">
    <source>
        <dbReference type="ARBA" id="ARBA00022801"/>
    </source>
</evidence>
<evidence type="ECO:0000256" key="3">
    <source>
        <dbReference type="ARBA" id="ARBA00009045"/>
    </source>
</evidence>
<sequence>GIIVANILVFCLWRVPNMQRIMARYFTSNPASHNLCLPMVLSTFSHFSFYHLAANMYVLWTFSSTVVSILGPEQFLALYLSAGVVSSFTSYVCKAAAGNFHPSLGASGAIMTVLGLVCTKMPEVKLAIIFLPMFTFTAGN</sequence>
<evidence type="ECO:0000256" key="1">
    <source>
        <dbReference type="ARBA" id="ARBA00000156"/>
    </source>
</evidence>
<dbReference type="Proteomes" id="UP000770717">
    <property type="component" value="Unassembled WGS sequence"/>
</dbReference>
<keyword evidence="6" id="KW-0378">Hydrolase</keyword>
<comment type="similarity">
    <text evidence="3">Belongs to the peptidase S54 family.</text>
</comment>
<dbReference type="Gene3D" id="1.20.1540.10">
    <property type="entry name" value="Rhomboid-like"/>
    <property type="match status" value="1"/>
</dbReference>
<evidence type="ECO:0000256" key="5">
    <source>
        <dbReference type="ARBA" id="ARBA00022692"/>
    </source>
</evidence>
<dbReference type="GO" id="GO:0004252">
    <property type="term" value="F:serine-type endopeptidase activity"/>
    <property type="evidence" value="ECO:0007669"/>
    <property type="project" value="InterPro"/>
</dbReference>
<evidence type="ECO:0000256" key="2">
    <source>
        <dbReference type="ARBA" id="ARBA00004141"/>
    </source>
</evidence>
<feature type="domain" description="Peptidase S54 rhomboid" evidence="9">
    <location>
        <begin position="39"/>
        <end position="134"/>
    </location>
</feature>
<evidence type="ECO:0000313" key="10">
    <source>
        <dbReference type="EMBL" id="KAG9465142.1"/>
    </source>
</evidence>
<dbReference type="EC" id="3.4.21.105" evidence="4"/>
<accession>A0A8J6C6Y0</accession>
<dbReference type="InterPro" id="IPR022764">
    <property type="entry name" value="Peptidase_S54_rhomboid_dom"/>
</dbReference>
<dbReference type="Pfam" id="PF01694">
    <property type="entry name" value="Rhomboid"/>
    <property type="match status" value="1"/>
</dbReference>
<dbReference type="AlphaFoldDB" id="A0A8J6C6Y0"/>
<proteinExistence type="inferred from homology"/>
<dbReference type="PANTHER" id="PTHR43731:SF14">
    <property type="entry name" value="PRESENILIN-ASSOCIATED RHOMBOID-LIKE PROTEIN, MITOCHONDRIAL"/>
    <property type="match status" value="1"/>
</dbReference>
<evidence type="ECO:0000313" key="11">
    <source>
        <dbReference type="Proteomes" id="UP000770717"/>
    </source>
</evidence>